<protein>
    <recommendedName>
        <fullName evidence="3">DUF1015 domain-containing protein</fullName>
    </recommendedName>
</protein>
<proteinExistence type="predicted"/>
<accession>A0A1F7RHS3</accession>
<evidence type="ECO:0000313" key="1">
    <source>
        <dbReference type="EMBL" id="OGL41116.1"/>
    </source>
</evidence>
<comment type="caution">
    <text evidence="1">The sequence shown here is derived from an EMBL/GenBank/DDBJ whole genome shotgun (WGS) entry which is preliminary data.</text>
</comment>
<organism evidence="1 2">
    <name type="scientific">Candidatus Schekmanbacteria bacterium RBG_13_48_7</name>
    <dbReference type="NCBI Taxonomy" id="1817878"/>
    <lineage>
        <taxon>Bacteria</taxon>
        <taxon>Candidatus Schekmaniibacteriota</taxon>
    </lineage>
</organism>
<evidence type="ECO:0000313" key="2">
    <source>
        <dbReference type="Proteomes" id="UP000179266"/>
    </source>
</evidence>
<gene>
    <name evidence="1" type="ORF">A2161_07900</name>
</gene>
<reference evidence="1 2" key="1">
    <citation type="journal article" date="2016" name="Nat. Commun.">
        <title>Thousands of microbial genomes shed light on interconnected biogeochemical processes in an aquifer system.</title>
        <authorList>
            <person name="Anantharaman K."/>
            <person name="Brown C.T."/>
            <person name="Hug L.A."/>
            <person name="Sharon I."/>
            <person name="Castelle C.J."/>
            <person name="Probst A.J."/>
            <person name="Thomas B.C."/>
            <person name="Singh A."/>
            <person name="Wilkins M.J."/>
            <person name="Karaoz U."/>
            <person name="Brodie E.L."/>
            <person name="Williams K.H."/>
            <person name="Hubbard S.S."/>
            <person name="Banfield J.F."/>
        </authorList>
    </citation>
    <scope>NUCLEOTIDE SEQUENCE [LARGE SCALE GENOMIC DNA]</scope>
</reference>
<dbReference type="InterPro" id="IPR008323">
    <property type="entry name" value="UCP033563"/>
</dbReference>
<dbReference type="Pfam" id="PF06245">
    <property type="entry name" value="DUF1015"/>
    <property type="match status" value="1"/>
</dbReference>
<dbReference type="PANTHER" id="PTHR36454">
    <property type="entry name" value="LMO2823 PROTEIN"/>
    <property type="match status" value="1"/>
</dbReference>
<name>A0A1F7RHS3_9BACT</name>
<dbReference type="EMBL" id="MGDD01000354">
    <property type="protein sequence ID" value="OGL41116.1"/>
    <property type="molecule type" value="Genomic_DNA"/>
</dbReference>
<dbReference type="PIRSF" id="PIRSF033563">
    <property type="entry name" value="UCP033563"/>
    <property type="match status" value="1"/>
</dbReference>
<dbReference type="Proteomes" id="UP000179266">
    <property type="component" value="Unassembled WGS sequence"/>
</dbReference>
<dbReference type="AlphaFoldDB" id="A0A1F7RHS3"/>
<evidence type="ECO:0008006" key="3">
    <source>
        <dbReference type="Google" id="ProtNLM"/>
    </source>
</evidence>
<sequence>MITIKAFKGVRPDKEFALKVASPPYDVVNSEEAREIAKDNLFCFLHVVKPEIDLDPNLNPYDERVYQKGKENLYSLIKKGILVQDKEDHLYIYRQKMGDHVQTGIVACSSADDYMEDRIKKHELTREVKEKDRIKHVYTLNANTGPVFLTYKAINKIDKIVAEAVKNKPVYDFVSDDGVKHTFWVIENKITIDQLINEFSKIDRVYVADGHHRSASAAKVRDVKKAENPDHSGNEEYNYFLSVLFPHNQLAIMPYNRVVKDLNGMTKNVYLEKISTNFEIVEKGLKKPSAKHFICMYLDGQWMTLKAKSSIIMEKDPVKSLDVSILQDNLLTPVLGIGDPRKDDRIDFIGGIRGTDELEKLVNSRKFAIAFSMYPTSVEQLIAIADAGKLMPPKSTWFEPKLKSGLVIHLLD</sequence>
<dbReference type="PANTHER" id="PTHR36454:SF1">
    <property type="entry name" value="DUF1015 DOMAIN-CONTAINING PROTEIN"/>
    <property type="match status" value="1"/>
</dbReference>